<dbReference type="Pfam" id="PF03235">
    <property type="entry name" value="GmrSD_N"/>
    <property type="match status" value="1"/>
</dbReference>
<evidence type="ECO:0000313" key="3">
    <source>
        <dbReference type="EMBL" id="KAB3562711.1"/>
    </source>
</evidence>
<accession>A0A6I0G6B2</accession>
<dbReference type="PANTHER" id="PTHR35149">
    <property type="entry name" value="SLL5132 PROTEIN"/>
    <property type="match status" value="1"/>
</dbReference>
<feature type="domain" description="GmrSD restriction endonucleases N-terminal" evidence="1">
    <location>
        <begin position="17"/>
        <end position="204"/>
    </location>
</feature>
<proteinExistence type="predicted"/>
<evidence type="ECO:0000259" key="1">
    <source>
        <dbReference type="Pfam" id="PF03235"/>
    </source>
</evidence>
<dbReference type="RefSeq" id="WP_008669775.1">
    <property type="nucleotide sequence ID" value="NZ_CAXUDV010000066.1"/>
</dbReference>
<protein>
    <submittedName>
        <fullName evidence="3">DUF262 domain-containing protein</fullName>
    </submittedName>
</protein>
<dbReference type="AlphaFoldDB" id="A0A6I0G6B2"/>
<name>A0A6I0G6B2_PHOVU</name>
<gene>
    <name evidence="3" type="ORF">GAY01_21710</name>
</gene>
<dbReference type="EMBL" id="WCZM01000048">
    <property type="protein sequence ID" value="KAB3562711.1"/>
    <property type="molecule type" value="Genomic_DNA"/>
</dbReference>
<dbReference type="InterPro" id="IPR011089">
    <property type="entry name" value="GmrSD_C"/>
</dbReference>
<evidence type="ECO:0000313" key="4">
    <source>
        <dbReference type="Proteomes" id="UP000433382"/>
    </source>
</evidence>
<feature type="domain" description="GmrSD restriction endonucleases C-terminal" evidence="2">
    <location>
        <begin position="473"/>
        <end position="621"/>
    </location>
</feature>
<dbReference type="Pfam" id="PF07510">
    <property type="entry name" value="GmrSD_C"/>
    <property type="match status" value="1"/>
</dbReference>
<sequence>MTNIKQAYTPRKIVDSGLFFSIPLYQRLFEWGEDQIIQLLDDLYSSYKRDKESAYYIGMLTVKRTESSIELVDGQQRFTAMILLGIHFKWNDFLYLSTEHDNILRLQFTAREEDKKYLEAKIKGIECSFLNEKMENGLNYISKHLKKILQNNSDKDFENYIFEKLTFFLSELPRNYSPMELNTYFERMNTSGKSLENYEILKVDIIRRLRTDKEKYTLLWNACSIMEKMILRKHNNEQLDSLRNRYKNVMIEIIQNGNIDNAFEKYQTKFDIEEEEDSDDNQDLEATSIAIGDIAINTENPYKIVKRRTDEHSLLTFPEFLLQVLYICLNMNISEQEKDGKVVEGMLVTDFFDVRKLCDTFKWAFDKRDLDAEIFMRKLGLYRLITDYFIIRMNDEDEEPYPFKLYRGDDKEKMKVRMYLAMLYSASSAMTYYMWMPQLLTYLECFVSINNSLDINATEYLAKLKAIDNKWHPEQSVVDNNLTYTTIDRYWFWRIDYYLWEQRELFFKNELLNVVEKYVFRRNRSIEHIAPQHPKDEYGDKTRFYWDDESRPEVAWKRDCLGNMVMISSGQNSTLTNSCFEVKHAVMQRYASGNGTVESLKMLYVYSKYSSWSLDNIDEHHLFSMKVLKCSYERDSRGWNDFHNINMRKL</sequence>
<dbReference type="InterPro" id="IPR004919">
    <property type="entry name" value="GmrSD_N"/>
</dbReference>
<dbReference type="PANTHER" id="PTHR35149:SF1">
    <property type="entry name" value="DUF5655 DOMAIN-CONTAINING PROTEIN"/>
    <property type="match status" value="1"/>
</dbReference>
<comment type="caution">
    <text evidence="3">The sequence shown here is derived from an EMBL/GenBank/DDBJ whole genome shotgun (WGS) entry which is preliminary data.</text>
</comment>
<evidence type="ECO:0000259" key="2">
    <source>
        <dbReference type="Pfam" id="PF07510"/>
    </source>
</evidence>
<dbReference type="Proteomes" id="UP000433382">
    <property type="component" value="Unassembled WGS sequence"/>
</dbReference>
<reference evidence="3 4" key="1">
    <citation type="journal article" date="2019" name="Nat. Med.">
        <title>A library of human gut bacterial isolates paired with longitudinal multiomics data enables mechanistic microbiome research.</title>
        <authorList>
            <person name="Poyet M."/>
            <person name="Groussin M."/>
            <person name="Gibbons S.M."/>
            <person name="Avila-Pacheco J."/>
            <person name="Jiang X."/>
            <person name="Kearney S.M."/>
            <person name="Perrotta A.R."/>
            <person name="Berdy B."/>
            <person name="Zhao S."/>
            <person name="Lieberman T.D."/>
            <person name="Swanson P.K."/>
            <person name="Smith M."/>
            <person name="Roesemann S."/>
            <person name="Alexander J.E."/>
            <person name="Rich S.A."/>
            <person name="Livny J."/>
            <person name="Vlamakis H."/>
            <person name="Clish C."/>
            <person name="Bullock K."/>
            <person name="Deik A."/>
            <person name="Scott J."/>
            <person name="Pierce K.A."/>
            <person name="Xavier R.J."/>
            <person name="Alm E.J."/>
        </authorList>
    </citation>
    <scope>NUCLEOTIDE SEQUENCE [LARGE SCALE GENOMIC DNA]</scope>
    <source>
        <strain evidence="3 4">BIOML-A73</strain>
    </source>
</reference>
<organism evidence="3 4">
    <name type="scientific">Phocaeicola vulgatus</name>
    <name type="common">Bacteroides vulgatus</name>
    <dbReference type="NCBI Taxonomy" id="821"/>
    <lineage>
        <taxon>Bacteria</taxon>
        <taxon>Pseudomonadati</taxon>
        <taxon>Bacteroidota</taxon>
        <taxon>Bacteroidia</taxon>
        <taxon>Bacteroidales</taxon>
        <taxon>Bacteroidaceae</taxon>
        <taxon>Phocaeicola</taxon>
    </lineage>
</organism>